<dbReference type="Proteomes" id="UP001379444">
    <property type="component" value="Chromosome"/>
</dbReference>
<dbReference type="RefSeq" id="WP_264498881.1">
    <property type="nucleotide sequence ID" value="NZ_CP109947.1"/>
</dbReference>
<accession>A0ABZ2GEX9</accession>
<dbReference type="InterPro" id="IPR010976">
    <property type="entry name" value="B-phosphoglucomutase_hydrolase"/>
</dbReference>
<dbReference type="InterPro" id="IPR036412">
    <property type="entry name" value="HAD-like_sf"/>
</dbReference>
<evidence type="ECO:0000313" key="3">
    <source>
        <dbReference type="EMBL" id="WWO40275.1"/>
    </source>
</evidence>
<dbReference type="InterPro" id="IPR041492">
    <property type="entry name" value="HAD_2"/>
</dbReference>
<organism evidence="3 4">
    <name type="scientific">Pectobacterium cacticida</name>
    <dbReference type="NCBI Taxonomy" id="69221"/>
    <lineage>
        <taxon>Bacteria</taxon>
        <taxon>Pseudomonadati</taxon>
        <taxon>Pseudomonadota</taxon>
        <taxon>Gammaproteobacteria</taxon>
        <taxon>Enterobacterales</taxon>
        <taxon>Pectobacteriaceae</taxon>
        <taxon>Pectobacterium</taxon>
    </lineage>
</organism>
<gene>
    <name evidence="3" type="primary">yqaB</name>
    <name evidence="3" type="ORF">QNA12_15095</name>
</gene>
<name>A0ABZ2GEX9_9GAMM</name>
<keyword evidence="2" id="KW-0479">Metal-binding</keyword>
<dbReference type="Gene3D" id="1.10.150.240">
    <property type="entry name" value="Putative phosphatase, domain 2"/>
    <property type="match status" value="1"/>
</dbReference>
<dbReference type="CDD" id="cd07505">
    <property type="entry name" value="HAD_BPGM-like"/>
    <property type="match status" value="1"/>
</dbReference>
<dbReference type="NCBIfam" id="TIGR01509">
    <property type="entry name" value="HAD-SF-IA-v3"/>
    <property type="match status" value="1"/>
</dbReference>
<evidence type="ECO:0000313" key="4">
    <source>
        <dbReference type="Proteomes" id="UP001379444"/>
    </source>
</evidence>
<proteinExistence type="inferred from homology"/>
<dbReference type="SUPFAM" id="SSF56784">
    <property type="entry name" value="HAD-like"/>
    <property type="match status" value="1"/>
</dbReference>
<reference evidence="3 4" key="1">
    <citation type="journal article" date="2024" name="Front. Plant Sci.">
        <title>Comprehensive phenomic and genomic studies of the species, Pectobacterium cacticida and proposal for reclassification as Alcorniella cacticida comb. nov.</title>
        <authorList>
            <person name="Jonca J."/>
            <person name="Pirhonen M."/>
            <person name="Waleron M.M."/>
            <person name="Gawor J."/>
            <person name="Mrozik A."/>
            <person name="Smoktunowicz M."/>
            <person name="Waleron K."/>
            <person name="Waleron M."/>
        </authorList>
    </citation>
    <scope>NUCLEOTIDE SEQUENCE [LARGE SCALE GENOMIC DNA]</scope>
    <source>
        <strain evidence="3 4">DPMP6</strain>
    </source>
</reference>
<comment type="similarity">
    <text evidence="1">Belongs to the HAD-like hydrolase superfamily. CbbY/CbbZ/Gph/YieH family.</text>
</comment>
<evidence type="ECO:0000256" key="1">
    <source>
        <dbReference type="ARBA" id="ARBA00006171"/>
    </source>
</evidence>
<protein>
    <submittedName>
        <fullName evidence="3">Fructose-1-phosphate/6-phosphogluconate phosphatase</fullName>
        <ecNumber evidence="3">3.1.3.-</ecNumber>
    </submittedName>
</protein>
<keyword evidence="4" id="KW-1185">Reference proteome</keyword>
<dbReference type="PANTHER" id="PTHR43481">
    <property type="entry name" value="FRUCTOSE-1-PHOSPHATE PHOSPHATASE"/>
    <property type="match status" value="1"/>
</dbReference>
<dbReference type="NCBIfam" id="NF008000">
    <property type="entry name" value="PRK10725.1"/>
    <property type="match status" value="1"/>
</dbReference>
<dbReference type="InterPro" id="IPR006439">
    <property type="entry name" value="HAD-SF_hydro_IA"/>
</dbReference>
<dbReference type="EMBL" id="CP125967">
    <property type="protein sequence ID" value="WWO40275.1"/>
    <property type="molecule type" value="Genomic_DNA"/>
</dbReference>
<keyword evidence="3" id="KW-0378">Hydrolase</keyword>
<dbReference type="SFLD" id="SFLDG01129">
    <property type="entry name" value="C1.5:_HAD__Beta-PGM__Phosphata"/>
    <property type="match status" value="1"/>
</dbReference>
<dbReference type="Gene3D" id="3.40.50.1000">
    <property type="entry name" value="HAD superfamily/HAD-like"/>
    <property type="match status" value="1"/>
</dbReference>
<dbReference type="GO" id="GO:0016787">
    <property type="term" value="F:hydrolase activity"/>
    <property type="evidence" value="ECO:0007669"/>
    <property type="project" value="UniProtKB-KW"/>
</dbReference>
<dbReference type="Pfam" id="PF13419">
    <property type="entry name" value="HAD_2"/>
    <property type="match status" value="1"/>
</dbReference>
<dbReference type="InterPro" id="IPR051806">
    <property type="entry name" value="HAD-like_SPP"/>
</dbReference>
<dbReference type="NCBIfam" id="TIGR02009">
    <property type="entry name" value="PGMB-YQAB-SF"/>
    <property type="match status" value="1"/>
</dbReference>
<dbReference type="SFLD" id="SFLDG01135">
    <property type="entry name" value="C1.5.6:_HAD__Beta-PGM__Phospha"/>
    <property type="match status" value="1"/>
</dbReference>
<dbReference type="PANTHER" id="PTHR43481:SF4">
    <property type="entry name" value="GLYCEROL-1-PHOSPHATE PHOSPHOHYDROLASE 1-RELATED"/>
    <property type="match status" value="1"/>
</dbReference>
<dbReference type="EC" id="3.1.3.-" evidence="3"/>
<dbReference type="SFLD" id="SFLDS00003">
    <property type="entry name" value="Haloacid_Dehalogenase"/>
    <property type="match status" value="1"/>
</dbReference>
<dbReference type="InterPro" id="IPR023198">
    <property type="entry name" value="PGP-like_dom2"/>
</dbReference>
<sequence>MYDRYQGLIFDMDGTLLDTEPTHHKAWDLVLARYGMKYDASAMTALNGSPTWRIAQCIIESYQADINPHQLAVEKTAVAEEMLLDTVSPLPLMDVVKHYYGRRPMAIGTGSTHVMADRLLTHLGLRGYFDAIVGAEDVVQHKPFPDTFLRCAALISVAPEHCIVFEDADYGIEAAKRANMAVVDVRTSEHSE</sequence>
<evidence type="ECO:0000256" key="2">
    <source>
        <dbReference type="ARBA" id="ARBA00022723"/>
    </source>
</evidence>
<dbReference type="InterPro" id="IPR023214">
    <property type="entry name" value="HAD_sf"/>
</dbReference>